<comment type="pathway">
    <text evidence="2">Amino-acid biosynthesis; L-lysine biosynthesis via DAP pathway; (S)-tetrahydrodipicolinate from L-aspartate: step 3/4.</text>
</comment>
<dbReference type="PRINTS" id="PR00146">
    <property type="entry name" value="DHPICSNTHASE"/>
</dbReference>
<keyword evidence="8" id="KW-0456">Lyase</keyword>
<dbReference type="GO" id="GO:0019877">
    <property type="term" value="P:diaminopimelate biosynthetic process"/>
    <property type="evidence" value="ECO:0007669"/>
    <property type="project" value="UniProtKB-KW"/>
</dbReference>
<keyword evidence="12" id="KW-1185">Reference proteome</keyword>
<proteinExistence type="inferred from homology"/>
<evidence type="ECO:0000256" key="6">
    <source>
        <dbReference type="ARBA" id="ARBA00022915"/>
    </source>
</evidence>
<evidence type="ECO:0000256" key="8">
    <source>
        <dbReference type="ARBA" id="ARBA00023239"/>
    </source>
</evidence>
<reference evidence="11 12" key="1">
    <citation type="submission" date="2024-09" db="EMBL/GenBank/DDBJ databases">
        <title>Chromosome-scale assembly of Riccia fluitans.</title>
        <authorList>
            <person name="Paukszto L."/>
            <person name="Sawicki J."/>
            <person name="Karawczyk K."/>
            <person name="Piernik-Szablinska J."/>
            <person name="Szczecinska M."/>
            <person name="Mazdziarz M."/>
        </authorList>
    </citation>
    <scope>NUCLEOTIDE SEQUENCE [LARGE SCALE GENOMIC DNA]</scope>
    <source>
        <strain evidence="11">Rf_01</strain>
        <tissue evidence="11">Aerial parts of the thallus</tissue>
    </source>
</reference>
<dbReference type="InterPro" id="IPR002220">
    <property type="entry name" value="DapA-like"/>
</dbReference>
<keyword evidence="5" id="KW-0028">Amino-acid biosynthesis</keyword>
<dbReference type="GO" id="GO:0009085">
    <property type="term" value="P:lysine biosynthetic process"/>
    <property type="evidence" value="ECO:0007669"/>
    <property type="project" value="UniProtKB-KW"/>
</dbReference>
<evidence type="ECO:0000256" key="9">
    <source>
        <dbReference type="ARBA" id="ARBA00023270"/>
    </source>
</evidence>
<evidence type="ECO:0000256" key="3">
    <source>
        <dbReference type="ARBA" id="ARBA00007592"/>
    </source>
</evidence>
<dbReference type="InterPro" id="IPR020625">
    <property type="entry name" value="Schiff_base-form_aldolases_AS"/>
</dbReference>
<dbReference type="SUPFAM" id="SSF51569">
    <property type="entry name" value="Aldolase"/>
    <property type="match status" value="1"/>
</dbReference>
<keyword evidence="7" id="KW-0457">Lysine biosynthesis</keyword>
<dbReference type="NCBIfam" id="TIGR00674">
    <property type="entry name" value="dapA"/>
    <property type="match status" value="1"/>
</dbReference>
<keyword evidence="6" id="KW-0220">Diaminopimelate biosynthesis</keyword>
<sequence>MMEGTICIASGTTTTGIIAQQSLSYSSRGSKLFSRRVCLARPKCLANRRQSVPSHAKCELQTAKVTCSEVGIPHTVPSAQELWTQCDSDFVKQSSMTVEEIKKLRLITAIKTPYKPCGRFDLEAYDKLVRFQILNKVEGIIVGGTTGEGQLMDWEDHIRLIAHSVTEFGKELCILGNTSSNATNEAIKATEAGFDVGMHAALHINPYYGKTSWQGMLQHFNSVIGMGPVILYNVPSRTGQDIPADLVERLAKERYFAGIKECMGHDRVKHYSERNIEVWSGNDDQCHDSRWIYGGRGVISVVSNLVPGLMHELLHRGRNDALNIQLQPLIQWLFKEPNPIGLNTALAQLGVIQPVFRLPYCPLDEESRRHFVKIVNDIGREHFIGSKEVRVMRDEEFITVGRY</sequence>
<dbReference type="InterPro" id="IPR013785">
    <property type="entry name" value="Aldolase_TIM"/>
</dbReference>
<evidence type="ECO:0000256" key="4">
    <source>
        <dbReference type="ARBA" id="ARBA00012086"/>
    </source>
</evidence>
<evidence type="ECO:0000313" key="12">
    <source>
        <dbReference type="Proteomes" id="UP001605036"/>
    </source>
</evidence>
<dbReference type="EC" id="4.3.3.7" evidence="4"/>
<comment type="similarity">
    <text evidence="3">Belongs to the DapA family.</text>
</comment>
<comment type="catalytic activity">
    <reaction evidence="10">
        <text>L-aspartate 4-semialdehyde + pyruvate = (2S,4S)-4-hydroxy-2,3,4,5-tetrahydrodipicolinate + H2O + H(+)</text>
        <dbReference type="Rhea" id="RHEA:34171"/>
        <dbReference type="ChEBI" id="CHEBI:15361"/>
        <dbReference type="ChEBI" id="CHEBI:15377"/>
        <dbReference type="ChEBI" id="CHEBI:15378"/>
        <dbReference type="ChEBI" id="CHEBI:67139"/>
        <dbReference type="ChEBI" id="CHEBI:537519"/>
        <dbReference type="EC" id="4.3.3.7"/>
    </reaction>
</comment>
<evidence type="ECO:0000256" key="2">
    <source>
        <dbReference type="ARBA" id="ARBA00005120"/>
    </source>
</evidence>
<dbReference type="GO" id="GO:0008840">
    <property type="term" value="F:4-hydroxy-tetrahydrodipicolinate synthase activity"/>
    <property type="evidence" value="ECO:0007669"/>
    <property type="project" value="UniProtKB-EC"/>
</dbReference>
<dbReference type="EMBL" id="JBHFFA010000001">
    <property type="protein sequence ID" value="KAL2652875.1"/>
    <property type="molecule type" value="Genomic_DNA"/>
</dbReference>
<dbReference type="Pfam" id="PF00701">
    <property type="entry name" value="DHDPS"/>
    <property type="match status" value="1"/>
</dbReference>
<dbReference type="Gene3D" id="3.20.20.70">
    <property type="entry name" value="Aldolase class I"/>
    <property type="match status" value="1"/>
</dbReference>
<dbReference type="PANTHER" id="PTHR12128:SF15">
    <property type="entry name" value="4-HYDROXY-TETRAHYDRODIPICOLINATE SYNTHASE 1, CHLOROPLASTIC"/>
    <property type="match status" value="1"/>
</dbReference>
<keyword evidence="9" id="KW-0704">Schiff base</keyword>
<comment type="caution">
    <text evidence="11">The sequence shown here is derived from an EMBL/GenBank/DDBJ whole genome shotgun (WGS) entry which is preliminary data.</text>
</comment>
<dbReference type="PANTHER" id="PTHR12128">
    <property type="entry name" value="DIHYDRODIPICOLINATE SYNTHASE"/>
    <property type="match status" value="1"/>
</dbReference>
<dbReference type="AlphaFoldDB" id="A0ABD1ZN42"/>
<accession>A0ABD1ZN42</accession>
<protein>
    <recommendedName>
        <fullName evidence="4">4-hydroxy-tetrahydrodipicolinate synthase</fullName>
        <ecNumber evidence="4">4.3.3.7</ecNumber>
    </recommendedName>
</protein>
<organism evidence="11 12">
    <name type="scientific">Riccia fluitans</name>
    <dbReference type="NCBI Taxonomy" id="41844"/>
    <lineage>
        <taxon>Eukaryota</taxon>
        <taxon>Viridiplantae</taxon>
        <taxon>Streptophyta</taxon>
        <taxon>Embryophyta</taxon>
        <taxon>Marchantiophyta</taxon>
        <taxon>Marchantiopsida</taxon>
        <taxon>Marchantiidae</taxon>
        <taxon>Marchantiales</taxon>
        <taxon>Ricciaceae</taxon>
        <taxon>Riccia</taxon>
    </lineage>
</organism>
<evidence type="ECO:0000256" key="7">
    <source>
        <dbReference type="ARBA" id="ARBA00023154"/>
    </source>
</evidence>
<evidence type="ECO:0000313" key="11">
    <source>
        <dbReference type="EMBL" id="KAL2652875.1"/>
    </source>
</evidence>
<dbReference type="InterPro" id="IPR005263">
    <property type="entry name" value="DapA"/>
</dbReference>
<dbReference type="PROSITE" id="PS00666">
    <property type="entry name" value="DHDPS_2"/>
    <property type="match status" value="1"/>
</dbReference>
<gene>
    <name evidence="11" type="ORF">R1flu_021003</name>
</gene>
<dbReference type="CDD" id="cd00950">
    <property type="entry name" value="DHDPS"/>
    <property type="match status" value="1"/>
</dbReference>
<name>A0ABD1ZN42_9MARC</name>
<comment type="function">
    <text evidence="1">Catalyzes the condensation of (S)-aspartate-beta-semialdehyde [(S)-ASA] and pyruvate to 4-hydroxy-tetrahydrodipicolinate (HTPA).</text>
</comment>
<dbReference type="SMART" id="SM01130">
    <property type="entry name" value="DHDPS"/>
    <property type="match status" value="1"/>
</dbReference>
<evidence type="ECO:0000256" key="10">
    <source>
        <dbReference type="ARBA" id="ARBA00047836"/>
    </source>
</evidence>
<dbReference type="Proteomes" id="UP001605036">
    <property type="component" value="Unassembled WGS sequence"/>
</dbReference>
<evidence type="ECO:0000256" key="1">
    <source>
        <dbReference type="ARBA" id="ARBA00003294"/>
    </source>
</evidence>
<evidence type="ECO:0000256" key="5">
    <source>
        <dbReference type="ARBA" id="ARBA00022605"/>
    </source>
</evidence>